<feature type="domain" description="F-box" evidence="1">
    <location>
        <begin position="163"/>
        <end position="199"/>
    </location>
</feature>
<evidence type="ECO:0000313" key="3">
    <source>
        <dbReference type="Proteomes" id="UP000326532"/>
    </source>
</evidence>
<evidence type="ECO:0000259" key="1">
    <source>
        <dbReference type="PROSITE" id="PS50181"/>
    </source>
</evidence>
<proteinExistence type="predicted"/>
<dbReference type="InterPro" id="IPR036047">
    <property type="entry name" value="F-box-like_dom_sf"/>
</dbReference>
<dbReference type="VEuPathDB" id="FungiDB:BDV34DRAFT_214214"/>
<dbReference type="Gene3D" id="1.20.1280.50">
    <property type="match status" value="1"/>
</dbReference>
<accession>A0A5N6DHG4</accession>
<keyword evidence="3" id="KW-1185">Reference proteome</keyword>
<dbReference type="InterPro" id="IPR001810">
    <property type="entry name" value="F-box_dom"/>
</dbReference>
<dbReference type="AlphaFoldDB" id="A0A5N6DHG4"/>
<sequence>MRGCRTFPSLVPRLDSHIQEPDDLDIEHQSKVILTGIDDRLPEREHSDHNPTTICWLPARHGVTMGHIGLQPFHPWCFGTYMQLSRLRLGYVEVDHLPSFFQNIRRYPRDFYYSPESDVESWLVDMWSCNAGSEWLAANPYHAGVFNSQAALKNTVNGPAVTPDNFCQLPQEIRNMILSYLNSQDIATLRLVSRTFYQLPVFLCDEPPYCWATVTAEDIKNNGHRVLDPHTSHPTIVSHTIDVQEHLSQWTLPKPPYGRTYWYMLYLDIKRNWKELRGLRNRERIWNYQKKMLVALKMHIQDVAI</sequence>
<dbReference type="PROSITE" id="PS50181">
    <property type="entry name" value="FBOX"/>
    <property type="match status" value="1"/>
</dbReference>
<dbReference type="Pfam" id="PF00646">
    <property type="entry name" value="F-box"/>
    <property type="match status" value="1"/>
</dbReference>
<name>A0A5N6DHG4_ASPPA</name>
<protein>
    <recommendedName>
        <fullName evidence="1">F-box domain-containing protein</fullName>
    </recommendedName>
</protein>
<dbReference type="SUPFAM" id="SSF81383">
    <property type="entry name" value="F-box domain"/>
    <property type="match status" value="1"/>
</dbReference>
<organism evidence="2 3">
    <name type="scientific">Aspergillus parasiticus</name>
    <dbReference type="NCBI Taxonomy" id="5067"/>
    <lineage>
        <taxon>Eukaryota</taxon>
        <taxon>Fungi</taxon>
        <taxon>Dikarya</taxon>
        <taxon>Ascomycota</taxon>
        <taxon>Pezizomycotina</taxon>
        <taxon>Eurotiomycetes</taxon>
        <taxon>Eurotiomycetidae</taxon>
        <taxon>Eurotiales</taxon>
        <taxon>Aspergillaceae</taxon>
        <taxon>Aspergillus</taxon>
        <taxon>Aspergillus subgen. Circumdati</taxon>
    </lineage>
</organism>
<gene>
    <name evidence="2" type="ORF">BDV34DRAFT_214214</name>
</gene>
<dbReference type="EMBL" id="ML734985">
    <property type="protein sequence ID" value="KAB8203913.1"/>
    <property type="molecule type" value="Genomic_DNA"/>
</dbReference>
<reference evidence="2 3" key="1">
    <citation type="submission" date="2019-04" db="EMBL/GenBank/DDBJ databases">
        <title>Fungal friends and foes A comparative genomics study of 23 Aspergillus species from section Flavi.</title>
        <authorList>
            <consortium name="DOE Joint Genome Institute"/>
            <person name="Kjaerbolling I."/>
            <person name="Vesth T.C."/>
            <person name="Frisvad J.C."/>
            <person name="Nybo J.L."/>
            <person name="Theobald S."/>
            <person name="Kildgaard S."/>
            <person name="Petersen T.I."/>
            <person name="Kuo A."/>
            <person name="Sato A."/>
            <person name="Lyhne E.K."/>
            <person name="Kogle M.E."/>
            <person name="Wiebenga A."/>
            <person name="Kun R.S."/>
            <person name="Lubbers R.J."/>
            <person name="Makela M.R."/>
            <person name="Barry K."/>
            <person name="Chovatia M."/>
            <person name="Clum A."/>
            <person name="Daum C."/>
            <person name="Haridas S."/>
            <person name="He G."/>
            <person name="LaButti K."/>
            <person name="Lipzen A."/>
            <person name="Mondo S."/>
            <person name="Pangilinan J."/>
            <person name="Riley R."/>
            <person name="Salamov A."/>
            <person name="Simmons B.A."/>
            <person name="Magnuson J.K."/>
            <person name="Henrissat B."/>
            <person name="Mortensen U.H."/>
            <person name="Larsen T.O."/>
            <person name="De vries R.P."/>
            <person name="Grigoriev I.V."/>
            <person name="Machida M."/>
            <person name="Baker S.E."/>
            <person name="Andersen M.R."/>
        </authorList>
    </citation>
    <scope>NUCLEOTIDE SEQUENCE [LARGE SCALE GENOMIC DNA]</scope>
    <source>
        <strain evidence="2 3">CBS 117618</strain>
    </source>
</reference>
<evidence type="ECO:0000313" key="2">
    <source>
        <dbReference type="EMBL" id="KAB8203913.1"/>
    </source>
</evidence>
<dbReference type="Proteomes" id="UP000326532">
    <property type="component" value="Unassembled WGS sequence"/>
</dbReference>